<accession>A0A1Z3CHT9</accession>
<keyword evidence="1" id="KW-0812">Transmembrane</keyword>
<feature type="transmembrane region" description="Helical" evidence="1">
    <location>
        <begin position="18"/>
        <end position="34"/>
    </location>
</feature>
<organism evidence="2 3">
    <name type="scientific">Fusobacterium nucleatum subsp. polymorphum</name>
    <name type="common">Fusobacterium polymorphum</name>
    <dbReference type="NCBI Taxonomy" id="76857"/>
    <lineage>
        <taxon>Bacteria</taxon>
        <taxon>Fusobacteriati</taxon>
        <taxon>Fusobacteriota</taxon>
        <taxon>Fusobacteriia</taxon>
        <taxon>Fusobacteriales</taxon>
        <taxon>Fusobacteriaceae</taxon>
        <taxon>Fusobacterium</taxon>
    </lineage>
</organism>
<gene>
    <name evidence="2" type="ORF">CBG50_03790</name>
</gene>
<dbReference type="AlphaFoldDB" id="A0A1Z3CHT9"/>
<evidence type="ECO:0000256" key="1">
    <source>
        <dbReference type="SAM" id="Phobius"/>
    </source>
</evidence>
<dbReference type="InterPro" id="IPR010412">
    <property type="entry name" value="DUF1007"/>
</dbReference>
<reference evidence="2 3" key="1">
    <citation type="submission" date="2017-06" db="EMBL/GenBank/DDBJ databases">
        <title>Draft genome sequence of Fusobacterium nucleatum subsp. polymorphum KCOM 1260 (=ChDC F218).</title>
        <authorList>
            <person name="Kook J.-K."/>
            <person name="Park S.-N."/>
            <person name="Lim Y.K."/>
            <person name="Roh H."/>
        </authorList>
    </citation>
    <scope>NUCLEOTIDE SEQUENCE [LARGE SCALE GENOMIC DNA]</scope>
    <source>
        <strain evidence="3">KCOM 1260 (ChDC F218)</strain>
    </source>
</reference>
<sequence length="196" mass="23922">MYYKKVKIKLERENEMKFIYNIILFFIISVYSYSHPHVFFDTNIEVKIENQKLEGIELQLSLDELNTRLNKKILKPDKEMNVEQENIVFLKHLFKHIRVKYNNKTYKEDDIIFEQAKLVDDSLEIYFFVPIDEKITKNSKLKIALYDTKYYYNYDYEKSSLKIDKNIKSKVNFFTNDKIKFYFNLVSPEEYEVTFE</sequence>
<evidence type="ECO:0008006" key="4">
    <source>
        <dbReference type="Google" id="ProtNLM"/>
    </source>
</evidence>
<evidence type="ECO:0000313" key="2">
    <source>
        <dbReference type="EMBL" id="ASC02493.1"/>
    </source>
</evidence>
<keyword evidence="1" id="KW-1133">Transmembrane helix</keyword>
<proteinExistence type="predicted"/>
<name>A0A1Z3CHT9_FUSNP</name>
<dbReference type="EMBL" id="CP021934">
    <property type="protein sequence ID" value="ASC02493.1"/>
    <property type="molecule type" value="Genomic_DNA"/>
</dbReference>
<dbReference type="Pfam" id="PF06226">
    <property type="entry name" value="DUF1007"/>
    <property type="match status" value="1"/>
</dbReference>
<evidence type="ECO:0000313" key="3">
    <source>
        <dbReference type="Proteomes" id="UP000196759"/>
    </source>
</evidence>
<protein>
    <recommendedName>
        <fullName evidence="4">DUF1007 domain-containing protein</fullName>
    </recommendedName>
</protein>
<keyword evidence="3" id="KW-1185">Reference proteome</keyword>
<keyword evidence="1" id="KW-0472">Membrane</keyword>
<dbReference type="Proteomes" id="UP000196759">
    <property type="component" value="Chromosome"/>
</dbReference>